<organism evidence="2 3">
    <name type="scientific">[Bacteroides] pectinophilus ATCC 43243</name>
    <dbReference type="NCBI Taxonomy" id="483218"/>
    <lineage>
        <taxon>Bacteria</taxon>
        <taxon>Bacillati</taxon>
        <taxon>Bacillota</taxon>
        <taxon>Clostridia</taxon>
        <taxon>Eubacteriales</taxon>
    </lineage>
</organism>
<dbReference type="EMBL" id="ABVQ01000037">
    <property type="protein sequence ID" value="EEC55852.1"/>
    <property type="molecule type" value="Genomic_DNA"/>
</dbReference>
<dbReference type="InterPro" id="IPR001296">
    <property type="entry name" value="Glyco_trans_1"/>
</dbReference>
<dbReference type="PANTHER" id="PTHR45947">
    <property type="entry name" value="SULFOQUINOVOSYL TRANSFERASE SQD2"/>
    <property type="match status" value="1"/>
</dbReference>
<dbReference type="HOGENOM" id="CLU_755766_0_0_9"/>
<comment type="caution">
    <text evidence="2">The sequence shown here is derived from an EMBL/GenBank/DDBJ whole genome shotgun (WGS) entry which is preliminary data.</text>
</comment>
<dbReference type="CDD" id="cd03801">
    <property type="entry name" value="GT4_PimA-like"/>
    <property type="match status" value="1"/>
</dbReference>
<dbReference type="eggNOG" id="COG0438">
    <property type="taxonomic scope" value="Bacteria"/>
</dbReference>
<dbReference type="Pfam" id="PF00534">
    <property type="entry name" value="Glycos_transf_1"/>
    <property type="match status" value="1"/>
</dbReference>
<sequence>MKISVITLGMMQPHQGQFYNAQDIGLGRALAAIGNDVDVFNFVPLGSGEDTEDLGDNLRFHQIPTKATGIHSMYKKDFIPQGTEGVVCFSDNQMNFERILNYCKKNGIKCIPYVGVLGSNNDNKLKGMLMNMLSDNMKHYKMMTVLAKTPEVMKEMKEQGVNSVILAPVCLDETLLNKDYKSSDVQELKTTLGRLHGRDLSGHVVLFVGRLQEEKHPVEMVDVFADIKKMIHSSQMIMIGKGHLEGSVKAEIGRKGLFDSVTLVERVENSQMWKYYSIADVVVNLNDHEIFGMSILEAMYYGKHVVAVSAPGPDYIIQNKAQGTLCESEEDVAQAVYKPGKEFDSEAAHERVENNFLWNVTARTIMQQLT</sequence>
<dbReference type="Gene3D" id="3.40.50.2000">
    <property type="entry name" value="Glycogen Phosphorylase B"/>
    <property type="match status" value="2"/>
</dbReference>
<reference evidence="2 3" key="2">
    <citation type="submission" date="2008-11" db="EMBL/GenBank/DDBJ databases">
        <authorList>
            <person name="Fulton L."/>
            <person name="Clifton S."/>
            <person name="Fulton B."/>
            <person name="Xu J."/>
            <person name="Minx P."/>
            <person name="Pepin K.H."/>
            <person name="Johnson M."/>
            <person name="Bhonagiri V."/>
            <person name="Nash W.E."/>
            <person name="Mardis E.R."/>
            <person name="Wilson R.K."/>
        </authorList>
    </citation>
    <scope>NUCLEOTIDE SEQUENCE [LARGE SCALE GENOMIC DNA]</scope>
    <source>
        <strain evidence="2 3">ATCC 43243</strain>
    </source>
</reference>
<dbReference type="InterPro" id="IPR050194">
    <property type="entry name" value="Glycosyltransferase_grp1"/>
</dbReference>
<dbReference type="Proteomes" id="UP000003136">
    <property type="component" value="Unassembled WGS sequence"/>
</dbReference>
<gene>
    <name evidence="2" type="ORF">BACPEC_02359</name>
</gene>
<feature type="domain" description="Glycosyl transferase family 1" evidence="1">
    <location>
        <begin position="202"/>
        <end position="334"/>
    </location>
</feature>
<proteinExistence type="predicted"/>
<name>B7AUG1_9FIRM</name>
<dbReference type="PANTHER" id="PTHR45947:SF3">
    <property type="entry name" value="SULFOQUINOVOSYL TRANSFERASE SQD2"/>
    <property type="match status" value="1"/>
</dbReference>
<protein>
    <recommendedName>
        <fullName evidence="1">Glycosyl transferase family 1 domain-containing protein</fullName>
    </recommendedName>
</protein>
<reference evidence="2 3" key="1">
    <citation type="submission" date="2008-11" db="EMBL/GenBank/DDBJ databases">
        <title>Draft genome sequence of Bacteroides pectinophilus (ATCC 43243).</title>
        <authorList>
            <person name="Sudarsanam P."/>
            <person name="Ley R."/>
            <person name="Guruge J."/>
            <person name="Turnbaugh P.J."/>
            <person name="Mahowald M."/>
            <person name="Liep D."/>
            <person name="Gordon J."/>
        </authorList>
    </citation>
    <scope>NUCLEOTIDE SEQUENCE [LARGE SCALE GENOMIC DNA]</scope>
    <source>
        <strain evidence="2 3">ATCC 43243</strain>
    </source>
</reference>
<keyword evidence="3" id="KW-1185">Reference proteome</keyword>
<evidence type="ECO:0000259" key="1">
    <source>
        <dbReference type="Pfam" id="PF00534"/>
    </source>
</evidence>
<dbReference type="SUPFAM" id="SSF53756">
    <property type="entry name" value="UDP-Glycosyltransferase/glycogen phosphorylase"/>
    <property type="match status" value="1"/>
</dbReference>
<evidence type="ECO:0000313" key="2">
    <source>
        <dbReference type="EMBL" id="EEC55852.1"/>
    </source>
</evidence>
<dbReference type="AlphaFoldDB" id="B7AUG1"/>
<dbReference type="STRING" id="483218.BACPEC_02359"/>
<accession>B7AUG1</accession>
<evidence type="ECO:0000313" key="3">
    <source>
        <dbReference type="Proteomes" id="UP000003136"/>
    </source>
</evidence>
<dbReference type="GO" id="GO:0016757">
    <property type="term" value="F:glycosyltransferase activity"/>
    <property type="evidence" value="ECO:0007669"/>
    <property type="project" value="InterPro"/>
</dbReference>